<feature type="domain" description="FAD-binding PCMH-type" evidence="3">
    <location>
        <begin position="1"/>
        <end position="182"/>
    </location>
</feature>
<sequence>MTSVLTPTTSDDLSDAIADAARSGTRLAIAGGGSKTEIGKPSNAVRLDMRGFAGIIDYDPPELVLTVGAGTPLSEVESLVAAHGQMLAFEPWDHGPLFGKPAGAATIGGVVAARVAGSGRLTRGGARDHLLRFEAISGKGERFVGGAKVVKNVTGYDLPKLMAGSWGRLAAMTQLTLKVLPRPRASATMVIYGLSPVRAHAAMARAMSSHAEVSAAAHIPKVSGAERSTTALCIQGFEPSVAARCALLIDVLRDHGTLHTLPAAEAESFWRAVREVTPLASSKTLWRIDVAPSTGPAIVDAFESLGARWLFDWAGGLIWLAFDGDAGRVRPAAERAGGHAMLVRAPEAMRTVVPAHHPRVPAVAALEFRVRRAFDPHGIFETGRFLDESNAD</sequence>
<name>A0A829YJH6_9GAMM</name>
<dbReference type="GO" id="GO:0003824">
    <property type="term" value="F:catalytic activity"/>
    <property type="evidence" value="ECO:0007669"/>
    <property type="project" value="InterPro"/>
</dbReference>
<dbReference type="PANTHER" id="PTHR11748">
    <property type="entry name" value="D-LACTATE DEHYDROGENASE"/>
    <property type="match status" value="1"/>
</dbReference>
<dbReference type="SUPFAM" id="SSF56176">
    <property type="entry name" value="FAD-binding/transporter-associated domain-like"/>
    <property type="match status" value="1"/>
</dbReference>
<evidence type="ECO:0000256" key="2">
    <source>
        <dbReference type="ARBA" id="ARBA00022827"/>
    </source>
</evidence>
<reference evidence="5" key="1">
    <citation type="submission" date="2020-01" db="EMBL/GenBank/DDBJ databases">
        <title>'Steroidobacter agaridevorans' sp. nov., agar-degrading bacteria isolated from rhizosphere soils.</title>
        <authorList>
            <person name="Ikenaga M."/>
            <person name="Kataoka M."/>
            <person name="Murouchi A."/>
            <person name="Katsuragi S."/>
            <person name="Sakai M."/>
        </authorList>
    </citation>
    <scope>NUCLEOTIDE SEQUENCE [LARGE SCALE GENOMIC DNA]</scope>
    <source>
        <strain evidence="5">YU21-B</strain>
    </source>
</reference>
<keyword evidence="1" id="KW-0285">Flavoprotein</keyword>
<protein>
    <submittedName>
        <fullName evidence="4">2-hydroxy-acid oxidase</fullName>
    </submittedName>
</protein>
<dbReference type="GO" id="GO:0071949">
    <property type="term" value="F:FAD binding"/>
    <property type="evidence" value="ECO:0007669"/>
    <property type="project" value="InterPro"/>
</dbReference>
<dbReference type="EMBL" id="BLJN01000006">
    <property type="protein sequence ID" value="GFE83435.1"/>
    <property type="molecule type" value="Genomic_DNA"/>
</dbReference>
<dbReference type="InterPro" id="IPR016164">
    <property type="entry name" value="FAD-linked_Oxase-like_C"/>
</dbReference>
<evidence type="ECO:0000259" key="3">
    <source>
        <dbReference type="PROSITE" id="PS51387"/>
    </source>
</evidence>
<dbReference type="Pfam" id="PF01565">
    <property type="entry name" value="FAD_binding_4"/>
    <property type="match status" value="1"/>
</dbReference>
<proteinExistence type="predicted"/>
<dbReference type="Proteomes" id="UP000445000">
    <property type="component" value="Unassembled WGS sequence"/>
</dbReference>
<dbReference type="InterPro" id="IPR036318">
    <property type="entry name" value="FAD-bd_PCMH-like_sf"/>
</dbReference>
<dbReference type="PANTHER" id="PTHR11748:SF103">
    <property type="entry name" value="GLYCOLATE OXIDASE SUBUNIT GLCE"/>
    <property type="match status" value="1"/>
</dbReference>
<dbReference type="InterPro" id="IPR016166">
    <property type="entry name" value="FAD-bd_PCMH"/>
</dbReference>
<accession>A0A829YJH6</accession>
<dbReference type="RefSeq" id="WP_161815053.1">
    <property type="nucleotide sequence ID" value="NZ_BLJN01000006.1"/>
</dbReference>
<evidence type="ECO:0000256" key="1">
    <source>
        <dbReference type="ARBA" id="ARBA00022630"/>
    </source>
</evidence>
<keyword evidence="5" id="KW-1185">Reference proteome</keyword>
<dbReference type="SUPFAM" id="SSF55103">
    <property type="entry name" value="FAD-linked oxidases, C-terminal domain"/>
    <property type="match status" value="1"/>
</dbReference>
<organism evidence="4 5">
    <name type="scientific">Steroidobacter agaridevorans</name>
    <dbReference type="NCBI Taxonomy" id="2695856"/>
    <lineage>
        <taxon>Bacteria</taxon>
        <taxon>Pseudomonadati</taxon>
        <taxon>Pseudomonadota</taxon>
        <taxon>Gammaproteobacteria</taxon>
        <taxon>Steroidobacterales</taxon>
        <taxon>Steroidobacteraceae</taxon>
        <taxon>Steroidobacter</taxon>
    </lineage>
</organism>
<dbReference type="PROSITE" id="PS51387">
    <property type="entry name" value="FAD_PCMH"/>
    <property type="match status" value="1"/>
</dbReference>
<dbReference type="Gene3D" id="3.30.465.10">
    <property type="match status" value="1"/>
</dbReference>
<evidence type="ECO:0000313" key="5">
    <source>
        <dbReference type="Proteomes" id="UP000445000"/>
    </source>
</evidence>
<dbReference type="InterPro" id="IPR016169">
    <property type="entry name" value="FAD-bd_PCMH_sub2"/>
</dbReference>
<dbReference type="AlphaFoldDB" id="A0A829YJH6"/>
<dbReference type="InterPro" id="IPR006094">
    <property type="entry name" value="Oxid_FAD_bind_N"/>
</dbReference>
<comment type="caution">
    <text evidence="4">The sequence shown here is derived from an EMBL/GenBank/DDBJ whole genome shotgun (WGS) entry which is preliminary data.</text>
</comment>
<keyword evidence="2" id="KW-0274">FAD</keyword>
<evidence type="ECO:0000313" key="4">
    <source>
        <dbReference type="EMBL" id="GFE83435.1"/>
    </source>
</evidence>
<gene>
    <name evidence="4" type="primary">glcE2</name>
    <name evidence="4" type="ORF">GCM10011487_54350</name>
</gene>